<evidence type="ECO:0000256" key="4">
    <source>
        <dbReference type="SAM" id="MobiDB-lite"/>
    </source>
</evidence>
<dbReference type="SUPFAM" id="SSF140856">
    <property type="entry name" value="USP8 N-terminal domain-like"/>
    <property type="match status" value="1"/>
</dbReference>
<dbReference type="GO" id="GO:0042274">
    <property type="term" value="P:ribosomal small subunit biogenesis"/>
    <property type="evidence" value="ECO:0007669"/>
    <property type="project" value="TreeGrafter"/>
</dbReference>
<evidence type="ECO:0000313" key="7">
    <source>
        <dbReference type="Proteomes" id="UP000274822"/>
    </source>
</evidence>
<feature type="region of interest" description="Disordered" evidence="4">
    <location>
        <begin position="1"/>
        <end position="26"/>
    </location>
</feature>
<proteinExistence type="inferred from homology"/>
<keyword evidence="3" id="KW-0687">Ribonucleoprotein</keyword>
<dbReference type="EMBL" id="RBNJ01001282">
    <property type="protein sequence ID" value="RUS33347.1"/>
    <property type="molecule type" value="Genomic_DNA"/>
</dbReference>
<reference evidence="6 7" key="1">
    <citation type="journal article" date="2018" name="New Phytol.">
        <title>Phylogenomics of Endogonaceae and evolution of mycorrhizas within Mucoromycota.</title>
        <authorList>
            <person name="Chang Y."/>
            <person name="Desiro A."/>
            <person name="Na H."/>
            <person name="Sandor L."/>
            <person name="Lipzen A."/>
            <person name="Clum A."/>
            <person name="Barry K."/>
            <person name="Grigoriev I.V."/>
            <person name="Martin F.M."/>
            <person name="Stajich J.E."/>
            <person name="Smith M.E."/>
            <person name="Bonito G."/>
            <person name="Spatafora J.W."/>
        </authorList>
    </citation>
    <scope>NUCLEOTIDE SEQUENCE [LARGE SCALE GENOMIC DNA]</scope>
    <source>
        <strain evidence="6 7">AD002</strain>
    </source>
</reference>
<sequence>MTPSNLPPPHTSSSIPPPPPPLPQLRKPAPVCYPSSCITGRQNTAQYINMASHKIAKPAGAAPADEIELTVAQALLDLENNVPELKKELRPLQFSAAKEIELGGGKKAIVIFVPVPLLKAFHKIQQRLTRELEKKFSDRHVVFIAQRRIMRKPTRHTRQKQSRPRSRTLTAVHEKVLEDLVYPTEIVGQRTRVKVDGSKIVKVYVFLITPLGSVFLDNKDATSIEYKLDTFSSVYKKITGKDIVFEFPPNSELLCRTINAYLNILRQAFFFFLLVSEPMAAIPANPKELIKLAQVQVDPNTPLRLYLRSAEQLLKQARIYRGEGDFQRAYTQYMKYSTCVSTKLLGISNVRLQLHLCPVSLGLTELPKHPDYKNPVYKQQIIQLKKYCLESLNVLEELQPVLEKRYAEFVAARQRYLEAEDKRRDEDAAARQRAVDASMWRGNGVSTTQNWSLQEELNGIVGFRSQEGSTKYEIESSRKSSGQRELYPDVGQRNQSDGSVYKNLLLTLFLYKS</sequence>
<evidence type="ECO:0000256" key="3">
    <source>
        <dbReference type="ARBA" id="ARBA00023274"/>
    </source>
</evidence>
<dbReference type="Pfam" id="PF01251">
    <property type="entry name" value="Ribosomal_S7e"/>
    <property type="match status" value="1"/>
</dbReference>
<dbReference type="InterPro" id="IPR000554">
    <property type="entry name" value="Ribosomal_eS7"/>
</dbReference>
<dbReference type="InterPro" id="IPR015063">
    <property type="entry name" value="USP8_dimer"/>
</dbReference>
<dbReference type="GO" id="GO:0003735">
    <property type="term" value="F:structural constituent of ribosome"/>
    <property type="evidence" value="ECO:0007669"/>
    <property type="project" value="InterPro"/>
</dbReference>
<dbReference type="GO" id="GO:0006364">
    <property type="term" value="P:rRNA processing"/>
    <property type="evidence" value="ECO:0007669"/>
    <property type="project" value="TreeGrafter"/>
</dbReference>
<comment type="caution">
    <text evidence="6">The sequence shown here is derived from an EMBL/GenBank/DDBJ whole genome shotgun (WGS) entry which is preliminary data.</text>
</comment>
<dbReference type="GO" id="GO:0022627">
    <property type="term" value="C:cytosolic small ribosomal subunit"/>
    <property type="evidence" value="ECO:0007669"/>
    <property type="project" value="TreeGrafter"/>
</dbReference>
<evidence type="ECO:0000259" key="5">
    <source>
        <dbReference type="Pfam" id="PF08969"/>
    </source>
</evidence>
<keyword evidence="7" id="KW-1185">Reference proteome</keyword>
<accession>A0A433QUC5</accession>
<dbReference type="InterPro" id="IPR047861">
    <property type="entry name" value="Ribosomal_eS7_CS"/>
</dbReference>
<dbReference type="GO" id="GO:0006412">
    <property type="term" value="P:translation"/>
    <property type="evidence" value="ECO:0007669"/>
    <property type="project" value="InterPro"/>
</dbReference>
<feature type="domain" description="USP8 dimerisation" evidence="5">
    <location>
        <begin position="287"/>
        <end position="341"/>
    </location>
</feature>
<gene>
    <name evidence="6" type="ORF">BC938DRAFT_472078</name>
</gene>
<evidence type="ECO:0000256" key="1">
    <source>
        <dbReference type="ARBA" id="ARBA00007820"/>
    </source>
</evidence>
<organism evidence="6 7">
    <name type="scientific">Jimgerdemannia flammicorona</name>
    <dbReference type="NCBI Taxonomy" id="994334"/>
    <lineage>
        <taxon>Eukaryota</taxon>
        <taxon>Fungi</taxon>
        <taxon>Fungi incertae sedis</taxon>
        <taxon>Mucoromycota</taxon>
        <taxon>Mucoromycotina</taxon>
        <taxon>Endogonomycetes</taxon>
        <taxon>Endogonales</taxon>
        <taxon>Endogonaceae</taxon>
        <taxon>Jimgerdemannia</taxon>
    </lineage>
</organism>
<protein>
    <submittedName>
        <fullName evidence="6">Ribosomal protein S7e-domain-containing protein</fullName>
    </submittedName>
</protein>
<dbReference type="Gene3D" id="1.20.58.80">
    <property type="entry name" value="Phosphotransferase system, lactose/cellobiose-type IIA subunit"/>
    <property type="match status" value="1"/>
</dbReference>
<dbReference type="PROSITE" id="PS00948">
    <property type="entry name" value="RIBOSOMAL_S7E"/>
    <property type="match status" value="1"/>
</dbReference>
<name>A0A433QUC5_9FUNG</name>
<dbReference type="AlphaFoldDB" id="A0A433QUC5"/>
<dbReference type="Pfam" id="PF08969">
    <property type="entry name" value="USP8_dimer"/>
    <property type="match status" value="1"/>
</dbReference>
<evidence type="ECO:0000313" key="6">
    <source>
        <dbReference type="EMBL" id="RUS33347.1"/>
    </source>
</evidence>
<dbReference type="GO" id="GO:0032040">
    <property type="term" value="C:small-subunit processome"/>
    <property type="evidence" value="ECO:0007669"/>
    <property type="project" value="TreeGrafter"/>
</dbReference>
<evidence type="ECO:0000256" key="2">
    <source>
        <dbReference type="ARBA" id="ARBA00022980"/>
    </source>
</evidence>
<comment type="similarity">
    <text evidence="1">Belongs to the eukaryotic ribosomal protein eS7 family.</text>
</comment>
<dbReference type="GO" id="GO:0030686">
    <property type="term" value="C:90S preribosome"/>
    <property type="evidence" value="ECO:0007669"/>
    <property type="project" value="TreeGrafter"/>
</dbReference>
<keyword evidence="2 6" id="KW-0689">Ribosomal protein</keyword>
<feature type="compositionally biased region" description="Pro residues" evidence="4">
    <location>
        <begin position="1"/>
        <end position="23"/>
    </location>
</feature>
<dbReference type="Proteomes" id="UP000274822">
    <property type="component" value="Unassembled WGS sequence"/>
</dbReference>
<feature type="region of interest" description="Disordered" evidence="4">
    <location>
        <begin position="471"/>
        <end position="494"/>
    </location>
</feature>
<dbReference type="PANTHER" id="PTHR11278">
    <property type="entry name" value="40S RIBOSOMAL PROTEIN S7"/>
    <property type="match status" value="1"/>
</dbReference>
<dbReference type="PANTHER" id="PTHR11278:SF0">
    <property type="entry name" value="SMALL RIBOSOMAL SUBUNIT PROTEIN ES7"/>
    <property type="match status" value="1"/>
</dbReference>